<feature type="region of interest" description="Disordered" evidence="1">
    <location>
        <begin position="78"/>
        <end position="168"/>
    </location>
</feature>
<feature type="compositionally biased region" description="Low complexity" evidence="1">
    <location>
        <begin position="18"/>
        <end position="30"/>
    </location>
</feature>
<dbReference type="OrthoDB" id="449052at2759"/>
<dbReference type="Proteomes" id="UP000625711">
    <property type="component" value="Unassembled WGS sequence"/>
</dbReference>
<accession>A0A834I1R0</accession>
<feature type="compositionally biased region" description="Polar residues" evidence="1">
    <location>
        <begin position="148"/>
        <end position="164"/>
    </location>
</feature>
<evidence type="ECO:0000313" key="3">
    <source>
        <dbReference type="Proteomes" id="UP000625711"/>
    </source>
</evidence>
<comment type="caution">
    <text evidence="2">The sequence shown here is derived from an EMBL/GenBank/DDBJ whole genome shotgun (WGS) entry which is preliminary data.</text>
</comment>
<evidence type="ECO:0000256" key="1">
    <source>
        <dbReference type="SAM" id="MobiDB-lite"/>
    </source>
</evidence>
<protein>
    <submittedName>
        <fullName evidence="2">Uncharacterized protein</fullName>
    </submittedName>
</protein>
<keyword evidence="3" id="KW-1185">Reference proteome</keyword>
<gene>
    <name evidence="2" type="ORF">GWI33_014297</name>
</gene>
<organism evidence="2 3">
    <name type="scientific">Rhynchophorus ferrugineus</name>
    <name type="common">Red palm weevil</name>
    <name type="synonym">Curculio ferrugineus</name>
    <dbReference type="NCBI Taxonomy" id="354439"/>
    <lineage>
        <taxon>Eukaryota</taxon>
        <taxon>Metazoa</taxon>
        <taxon>Ecdysozoa</taxon>
        <taxon>Arthropoda</taxon>
        <taxon>Hexapoda</taxon>
        <taxon>Insecta</taxon>
        <taxon>Pterygota</taxon>
        <taxon>Neoptera</taxon>
        <taxon>Endopterygota</taxon>
        <taxon>Coleoptera</taxon>
        <taxon>Polyphaga</taxon>
        <taxon>Cucujiformia</taxon>
        <taxon>Curculionidae</taxon>
        <taxon>Dryophthorinae</taxon>
        <taxon>Rhynchophorus</taxon>
    </lineage>
</organism>
<dbReference type="AlphaFoldDB" id="A0A834I1R0"/>
<feature type="region of interest" description="Disordered" evidence="1">
    <location>
        <begin position="1"/>
        <end position="43"/>
    </location>
</feature>
<name>A0A834I1R0_RHYFE</name>
<sequence length="270" mass="29727">METDVVQARSPPPPPPAADLSGDASSTTTTDESDLEDSDLKEVMRSDEINGSAFVQRYFQNHSNSLPSRLMVVNSRRLSQCREEDEDDEKKDQSNTVPCSHASSVTSVNDSLSESSSSSKTSVIDTVSGPTHKFVITKTKQPREPSQGGDSVASTPTKSWNSAFSSEESKKKYMSEAAKIFASRQTYRFSNTVGAIPQQTQRVPAYSIFSKSPMASPHLDSKFFDSSLIELKSQGSSTTTVDLDGSNEDVWVRRQEPDQKMVRLYPEEGF</sequence>
<dbReference type="EMBL" id="JAACXV010013640">
    <property type="protein sequence ID" value="KAF7272957.1"/>
    <property type="molecule type" value="Genomic_DNA"/>
</dbReference>
<proteinExistence type="predicted"/>
<evidence type="ECO:0000313" key="2">
    <source>
        <dbReference type="EMBL" id="KAF7272957.1"/>
    </source>
</evidence>
<feature type="compositionally biased region" description="Low complexity" evidence="1">
    <location>
        <begin position="103"/>
        <end position="128"/>
    </location>
</feature>
<reference evidence="2" key="1">
    <citation type="submission" date="2020-08" db="EMBL/GenBank/DDBJ databases">
        <title>Genome sequencing and assembly of the red palm weevil Rhynchophorus ferrugineus.</title>
        <authorList>
            <person name="Dias G.B."/>
            <person name="Bergman C.M."/>
            <person name="Manee M."/>
        </authorList>
    </citation>
    <scope>NUCLEOTIDE SEQUENCE</scope>
    <source>
        <strain evidence="2">AA-2017</strain>
        <tissue evidence="2">Whole larva</tissue>
    </source>
</reference>